<accession>M4BW60</accession>
<protein>
    <submittedName>
        <fullName evidence="1">Uncharacterized protein</fullName>
    </submittedName>
</protein>
<name>M4BW60_HYAAE</name>
<dbReference type="PANTHER" id="PTHR37067">
    <property type="entry name" value="PX DOMAIN-CONTAINING PROTEIN"/>
    <property type="match status" value="1"/>
</dbReference>
<dbReference type="PANTHER" id="PTHR37067:SF3">
    <property type="entry name" value="PX DOMAIN-CONTAINING PROTEIN"/>
    <property type="match status" value="1"/>
</dbReference>
<dbReference type="InParanoid" id="M4BW60"/>
<proteinExistence type="predicted"/>
<keyword evidence="2" id="KW-1185">Reference proteome</keyword>
<reference evidence="1" key="2">
    <citation type="submission" date="2015-06" db="UniProtKB">
        <authorList>
            <consortium name="EnsemblProtists"/>
        </authorList>
    </citation>
    <scope>IDENTIFICATION</scope>
    <source>
        <strain evidence="1">Emoy2</strain>
    </source>
</reference>
<organism evidence="1 2">
    <name type="scientific">Hyaloperonospora arabidopsidis (strain Emoy2)</name>
    <name type="common">Downy mildew agent</name>
    <name type="synonym">Peronospora arabidopsidis</name>
    <dbReference type="NCBI Taxonomy" id="559515"/>
    <lineage>
        <taxon>Eukaryota</taxon>
        <taxon>Sar</taxon>
        <taxon>Stramenopiles</taxon>
        <taxon>Oomycota</taxon>
        <taxon>Peronosporomycetes</taxon>
        <taxon>Peronosporales</taxon>
        <taxon>Peronosporaceae</taxon>
        <taxon>Hyaloperonospora</taxon>
    </lineage>
</organism>
<dbReference type="VEuPathDB" id="FungiDB:HpaG810761"/>
<evidence type="ECO:0000313" key="2">
    <source>
        <dbReference type="Proteomes" id="UP000011713"/>
    </source>
</evidence>
<reference evidence="2" key="1">
    <citation type="journal article" date="2010" name="Science">
        <title>Signatures of adaptation to obligate biotrophy in the Hyaloperonospora arabidopsidis genome.</title>
        <authorList>
            <person name="Baxter L."/>
            <person name="Tripathy S."/>
            <person name="Ishaque N."/>
            <person name="Boot N."/>
            <person name="Cabral A."/>
            <person name="Kemen E."/>
            <person name="Thines M."/>
            <person name="Ah-Fong A."/>
            <person name="Anderson R."/>
            <person name="Badejoko W."/>
            <person name="Bittner-Eddy P."/>
            <person name="Boore J.L."/>
            <person name="Chibucos M.C."/>
            <person name="Coates M."/>
            <person name="Dehal P."/>
            <person name="Delehaunty K."/>
            <person name="Dong S."/>
            <person name="Downton P."/>
            <person name="Dumas B."/>
            <person name="Fabro G."/>
            <person name="Fronick C."/>
            <person name="Fuerstenberg S.I."/>
            <person name="Fulton L."/>
            <person name="Gaulin E."/>
            <person name="Govers F."/>
            <person name="Hughes L."/>
            <person name="Humphray S."/>
            <person name="Jiang R.H."/>
            <person name="Judelson H."/>
            <person name="Kamoun S."/>
            <person name="Kyung K."/>
            <person name="Meijer H."/>
            <person name="Minx P."/>
            <person name="Morris P."/>
            <person name="Nelson J."/>
            <person name="Phuntumart V."/>
            <person name="Qutob D."/>
            <person name="Rehmany A."/>
            <person name="Rougon-Cardoso A."/>
            <person name="Ryden P."/>
            <person name="Torto-Alalibo T."/>
            <person name="Studholme D."/>
            <person name="Wang Y."/>
            <person name="Win J."/>
            <person name="Wood J."/>
            <person name="Clifton S.W."/>
            <person name="Rogers J."/>
            <person name="Van den Ackerveken G."/>
            <person name="Jones J.D."/>
            <person name="McDowell J.M."/>
            <person name="Beynon J."/>
            <person name="Tyler B.M."/>
        </authorList>
    </citation>
    <scope>NUCLEOTIDE SEQUENCE [LARGE SCALE GENOMIC DNA]</scope>
    <source>
        <strain evidence="2">Emoy2</strain>
    </source>
</reference>
<sequence>MDWDADALVIGNVHILFAVAMQHLSDLMSNPSMWVFLFACNASTHMGIACMGDQRLRLAPENLLFNIYLLAIPMYDHNTAVNQVNLIPKVMDVMNPGWCDKLIGLPSDCESTMTAVAVE</sequence>
<dbReference type="EMBL" id="JH597993">
    <property type="status" value="NOT_ANNOTATED_CDS"/>
    <property type="molecule type" value="Genomic_DNA"/>
</dbReference>
<dbReference type="AlphaFoldDB" id="M4BW60"/>
<dbReference type="HOGENOM" id="CLU_2065962_0_0_1"/>
<dbReference type="STRING" id="559515.M4BW60"/>
<evidence type="ECO:0000313" key="1">
    <source>
        <dbReference type="EnsemblProtists" id="HpaP810761"/>
    </source>
</evidence>
<dbReference type="EnsemblProtists" id="HpaT810761">
    <property type="protein sequence ID" value="HpaP810761"/>
    <property type="gene ID" value="HpaG810761"/>
</dbReference>
<dbReference type="Proteomes" id="UP000011713">
    <property type="component" value="Unassembled WGS sequence"/>
</dbReference>